<dbReference type="Pfam" id="PF12975">
    <property type="entry name" value="DUF3859"/>
    <property type="match status" value="1"/>
</dbReference>
<name>A0ABU4S0P0_9GAMM</name>
<dbReference type="Proteomes" id="UP001273505">
    <property type="component" value="Unassembled WGS sequence"/>
</dbReference>
<organism evidence="2 3">
    <name type="scientific">Gilvimarinus gilvus</name>
    <dbReference type="NCBI Taxonomy" id="3058038"/>
    <lineage>
        <taxon>Bacteria</taxon>
        <taxon>Pseudomonadati</taxon>
        <taxon>Pseudomonadota</taxon>
        <taxon>Gammaproteobacteria</taxon>
        <taxon>Cellvibrionales</taxon>
        <taxon>Cellvibrionaceae</taxon>
        <taxon>Gilvimarinus</taxon>
    </lineage>
</organism>
<keyword evidence="3" id="KW-1185">Reference proteome</keyword>
<accession>A0ABU4S0P0</accession>
<sequence length="132" mass="15158">MAKKKPEVRINNWGIYTPWDHDSKALPELIKSTHDIPCEVGIEFGYISNIKKAKNKKLQYCIYHPQIPDESGEPMAPFAGEEFIRQNDWNFFIGDTIWEPVENKVGPWRITLAIDGEVIADKTFQLTLPTSP</sequence>
<feature type="domain" description="DUF3859" evidence="1">
    <location>
        <begin position="4"/>
        <end position="125"/>
    </location>
</feature>
<dbReference type="EMBL" id="JAXAFO010000030">
    <property type="protein sequence ID" value="MDX6850724.1"/>
    <property type="molecule type" value="Genomic_DNA"/>
</dbReference>
<gene>
    <name evidence="2" type="ORF">SCD92_15225</name>
</gene>
<proteinExistence type="predicted"/>
<dbReference type="RefSeq" id="WP_302720697.1">
    <property type="nucleotide sequence ID" value="NZ_JAULRU010000172.1"/>
</dbReference>
<evidence type="ECO:0000313" key="3">
    <source>
        <dbReference type="Proteomes" id="UP001273505"/>
    </source>
</evidence>
<comment type="caution">
    <text evidence="2">The sequence shown here is derived from an EMBL/GenBank/DDBJ whole genome shotgun (WGS) entry which is preliminary data.</text>
</comment>
<reference evidence="2 3" key="1">
    <citation type="submission" date="2023-11" db="EMBL/GenBank/DDBJ databases">
        <title>Gilvimarinus fulvus sp. nov., isolated from the surface of Kelp.</title>
        <authorList>
            <person name="Sun Y.Y."/>
            <person name="Gong Y."/>
            <person name="Du Z.J."/>
        </authorList>
    </citation>
    <scope>NUCLEOTIDE SEQUENCE [LARGE SCALE GENOMIC DNA]</scope>
    <source>
        <strain evidence="2 3">SDUM040013</strain>
    </source>
</reference>
<dbReference type="Gene3D" id="2.60.40.2390">
    <property type="match status" value="1"/>
</dbReference>
<evidence type="ECO:0000259" key="1">
    <source>
        <dbReference type="Pfam" id="PF12975"/>
    </source>
</evidence>
<evidence type="ECO:0000313" key="2">
    <source>
        <dbReference type="EMBL" id="MDX6850724.1"/>
    </source>
</evidence>
<dbReference type="InterPro" id="IPR024331">
    <property type="entry name" value="DUF3859"/>
</dbReference>
<protein>
    <submittedName>
        <fullName evidence="2">DUF3859 domain-containing protein</fullName>
    </submittedName>
</protein>